<sequence length="55" mass="6031">MKASKLSDVQKPFILKQGNDGVPVADICRKAGISQATYFNWKKKYDGLLPTECAG</sequence>
<comment type="caution">
    <text evidence="1">The sequence shown here is derived from an EMBL/GenBank/DDBJ whole genome shotgun (WGS) entry which is preliminary data.</text>
</comment>
<evidence type="ECO:0000313" key="1">
    <source>
        <dbReference type="EMBL" id="TWA98965.1"/>
    </source>
</evidence>
<dbReference type="Proteomes" id="UP000319949">
    <property type="component" value="Unassembled WGS sequence"/>
</dbReference>
<dbReference type="EMBL" id="VITK01000005">
    <property type="protein sequence ID" value="TWA98965.1"/>
    <property type="molecule type" value="Genomic_DNA"/>
</dbReference>
<dbReference type="AlphaFoldDB" id="A0A560DPE0"/>
<evidence type="ECO:0000313" key="2">
    <source>
        <dbReference type="Proteomes" id="UP000319949"/>
    </source>
</evidence>
<dbReference type="GO" id="GO:0006313">
    <property type="term" value="P:DNA transposition"/>
    <property type="evidence" value="ECO:0007669"/>
    <property type="project" value="InterPro"/>
</dbReference>
<dbReference type="STRING" id="1803665.GCA_001641335_05434"/>
<reference evidence="1 2" key="1">
    <citation type="submission" date="2019-06" db="EMBL/GenBank/DDBJ databases">
        <title>Genomic Encyclopedia of Type Strains, Phase IV (KMG-V): Genome sequencing to study the core and pangenomes of soil and plant-associated prokaryotes.</title>
        <authorList>
            <person name="Whitman W."/>
        </authorList>
    </citation>
    <scope>NUCLEOTIDE SEQUENCE [LARGE SCALE GENOMIC DNA]</scope>
    <source>
        <strain evidence="1 2">BR 510</strain>
    </source>
</reference>
<dbReference type="GO" id="GO:0003677">
    <property type="term" value="F:DNA binding"/>
    <property type="evidence" value="ECO:0007669"/>
    <property type="project" value="InterPro"/>
</dbReference>
<protein>
    <submittedName>
        <fullName evidence="1">Transposase</fullName>
    </submittedName>
</protein>
<dbReference type="InterPro" id="IPR009057">
    <property type="entry name" value="Homeodomain-like_sf"/>
</dbReference>
<dbReference type="SUPFAM" id="SSF46689">
    <property type="entry name" value="Homeodomain-like"/>
    <property type="match status" value="1"/>
</dbReference>
<accession>A0A560DPE0</accession>
<name>A0A560DPE0_9BRAD</name>
<organism evidence="1 2">
    <name type="scientific">Bradyrhizobium stylosanthis</name>
    <dbReference type="NCBI Taxonomy" id="1803665"/>
    <lineage>
        <taxon>Bacteria</taxon>
        <taxon>Pseudomonadati</taxon>
        <taxon>Pseudomonadota</taxon>
        <taxon>Alphaproteobacteria</taxon>
        <taxon>Hyphomicrobiales</taxon>
        <taxon>Nitrobacteraceae</taxon>
        <taxon>Bradyrhizobium</taxon>
    </lineage>
</organism>
<dbReference type="InterPro" id="IPR002514">
    <property type="entry name" value="Transposase_8"/>
</dbReference>
<dbReference type="Pfam" id="PF01527">
    <property type="entry name" value="HTH_Tnp_1"/>
    <property type="match status" value="1"/>
</dbReference>
<proteinExistence type="predicted"/>
<keyword evidence="2" id="KW-1185">Reference proteome</keyword>
<dbReference type="GO" id="GO:0004803">
    <property type="term" value="F:transposase activity"/>
    <property type="evidence" value="ECO:0007669"/>
    <property type="project" value="InterPro"/>
</dbReference>
<gene>
    <name evidence="1" type="ORF">FBZ96_105644</name>
</gene>